<reference evidence="3" key="1">
    <citation type="journal article" date="2020" name="mSystems">
        <title>Genome- and Community-Level Interaction Insights into Carbon Utilization and Element Cycling Functions of Hydrothermarchaeota in Hydrothermal Sediment.</title>
        <authorList>
            <person name="Zhou Z."/>
            <person name="Liu Y."/>
            <person name="Xu W."/>
            <person name="Pan J."/>
            <person name="Luo Z.H."/>
            <person name="Li M."/>
        </authorList>
    </citation>
    <scope>NUCLEOTIDE SEQUENCE [LARGE SCALE GENOMIC DNA]</scope>
    <source>
        <strain evidence="3">SpSt-102</strain>
    </source>
</reference>
<feature type="domain" description="NurA" evidence="2">
    <location>
        <begin position="85"/>
        <end position="357"/>
    </location>
</feature>
<evidence type="ECO:0000313" key="3">
    <source>
        <dbReference type="EMBL" id="HHS00953.1"/>
    </source>
</evidence>
<dbReference type="AlphaFoldDB" id="A0A7C5Z0C0"/>
<protein>
    <submittedName>
        <fullName evidence="3">DNA double-strand break repair nuclease NurA</fullName>
    </submittedName>
</protein>
<keyword evidence="1" id="KW-0175">Coiled coil</keyword>
<dbReference type="SMART" id="SM00933">
    <property type="entry name" value="NurA"/>
    <property type="match status" value="1"/>
</dbReference>
<evidence type="ECO:0000256" key="1">
    <source>
        <dbReference type="SAM" id="Coils"/>
    </source>
</evidence>
<dbReference type="Pfam" id="PF09376">
    <property type="entry name" value="NurA"/>
    <property type="match status" value="1"/>
</dbReference>
<name>A0A7C5Z0C0_9FIRM</name>
<comment type="caution">
    <text evidence="3">The sequence shown here is derived from an EMBL/GenBank/DDBJ whole genome shotgun (WGS) entry which is preliminary data.</text>
</comment>
<dbReference type="EMBL" id="DRUZ01000003">
    <property type="protein sequence ID" value="HHS00953.1"/>
    <property type="molecule type" value="Genomic_DNA"/>
</dbReference>
<organism evidence="3">
    <name type="scientific">Caldicellulosiruptor owensensis</name>
    <dbReference type="NCBI Taxonomy" id="55205"/>
    <lineage>
        <taxon>Bacteria</taxon>
        <taxon>Bacillati</taxon>
        <taxon>Bacillota</taxon>
        <taxon>Bacillota incertae sedis</taxon>
        <taxon>Caldicellulosiruptorales</taxon>
        <taxon>Caldicellulosiruptoraceae</taxon>
        <taxon>Caldicellulosiruptor</taxon>
    </lineage>
</organism>
<accession>A0A7C5Z0C0</accession>
<feature type="coiled-coil region" evidence="1">
    <location>
        <begin position="4"/>
        <end position="31"/>
    </location>
</feature>
<proteinExistence type="predicted"/>
<evidence type="ECO:0000259" key="2">
    <source>
        <dbReference type="SMART" id="SM00933"/>
    </source>
</evidence>
<gene>
    <name evidence="3" type="ORF">ENL71_00105</name>
</gene>
<sequence>MLDIYRLSAQINEKKEVLEKKNEELKTQIGNIISFLNSADKEKIQNVLAKIPRKDEKNEILFCLPYYSNYNEFLNSKRCLLNTQYQVFAVDGSNTEIDRHIQIPYYILNIACIFIEYNEKDSKFEYQTFPYIYFDQEIYSSKDEATIKNSSEISQERQQKEFEIILEYIENSSNQTDKLKIVLYDGNLIDWTQDRQNIRFGRKANSSLEKVFLLAEQKGIAICGFISYPKNAIISNIYRIFTCEKTKIDCRECERERKRECEKVGRIRDIILFSKLGKGEHSQVFYTLGRAFDEFEKTDIGFIYLNTGYEIARIEFPLYIANNKEWLENVIGAIYHQCQLGFGYPISLTHAHKFSVISKDDRIVVETLMSGFEDNIVHYSAKKNNKIQKIV</sequence>
<dbReference type="InterPro" id="IPR018977">
    <property type="entry name" value="NurA_domain"/>
</dbReference>